<dbReference type="InterPro" id="IPR050240">
    <property type="entry name" value="DNA_pol_type-B"/>
</dbReference>
<dbReference type="InterPro" id="IPR006133">
    <property type="entry name" value="DNA-dir_DNA_pol_B_exonuc"/>
</dbReference>
<dbReference type="Gene3D" id="3.30.420.10">
    <property type="entry name" value="Ribonuclease H-like superfamily/Ribonuclease H"/>
    <property type="match status" value="1"/>
</dbReference>
<comment type="catalytic activity">
    <reaction evidence="6 7">
        <text>DNA(n) + a 2'-deoxyribonucleoside 5'-triphosphate = DNA(n+1) + diphosphate</text>
        <dbReference type="Rhea" id="RHEA:22508"/>
        <dbReference type="Rhea" id="RHEA-COMP:17339"/>
        <dbReference type="Rhea" id="RHEA-COMP:17340"/>
        <dbReference type="ChEBI" id="CHEBI:33019"/>
        <dbReference type="ChEBI" id="CHEBI:61560"/>
        <dbReference type="ChEBI" id="CHEBI:173112"/>
        <dbReference type="EC" id="2.7.7.7"/>
    </reaction>
</comment>
<dbReference type="Gene3D" id="1.10.132.60">
    <property type="entry name" value="DNA polymerase family B, C-terminal domain"/>
    <property type="match status" value="1"/>
</dbReference>
<keyword evidence="7" id="KW-0235">DNA replication</keyword>
<dbReference type="InterPro" id="IPR006134">
    <property type="entry name" value="DNA-dir_DNA_pol_B_multi_dom"/>
</dbReference>
<accession>A0A1V5ZP35</accession>
<keyword evidence="5 7" id="KW-0238">DNA-binding</keyword>
<evidence type="ECO:0000259" key="8">
    <source>
        <dbReference type="SMART" id="SM00986"/>
    </source>
</evidence>
<dbReference type="EC" id="2.7.7.7" evidence="7"/>
<dbReference type="GO" id="GO:0003677">
    <property type="term" value="F:DNA binding"/>
    <property type="evidence" value="ECO:0007669"/>
    <property type="project" value="UniProtKB-KW"/>
</dbReference>
<comment type="similarity">
    <text evidence="1 7">Belongs to the DNA polymerase type-B family.</text>
</comment>
<dbReference type="InterPro" id="IPR036895">
    <property type="entry name" value="Uracil-DNA_glycosylase-like_sf"/>
</dbReference>
<comment type="caution">
    <text evidence="9">The sequence shown here is derived from an EMBL/GenBank/DDBJ whole genome shotgun (WGS) entry which is preliminary data.</text>
</comment>
<dbReference type="SUPFAM" id="SSF53098">
    <property type="entry name" value="Ribonuclease H-like"/>
    <property type="match status" value="1"/>
</dbReference>
<dbReference type="Pfam" id="PF03104">
    <property type="entry name" value="DNA_pol_B_exo1"/>
    <property type="match status" value="1"/>
</dbReference>
<dbReference type="SUPFAM" id="SSF56672">
    <property type="entry name" value="DNA/RNA polymerases"/>
    <property type="match status" value="1"/>
</dbReference>
<evidence type="ECO:0000256" key="3">
    <source>
        <dbReference type="ARBA" id="ARBA00022695"/>
    </source>
</evidence>
<organism evidence="9">
    <name type="scientific">candidate division CPR1 bacterium ADurb.Bin160</name>
    <dbReference type="NCBI Taxonomy" id="1852826"/>
    <lineage>
        <taxon>Bacteria</taxon>
        <taxon>candidate division CPR1</taxon>
    </lineage>
</organism>
<dbReference type="InterPro" id="IPR012337">
    <property type="entry name" value="RNaseH-like_sf"/>
</dbReference>
<dbReference type="EMBL" id="MWDB01000007">
    <property type="protein sequence ID" value="OQB42003.1"/>
    <property type="molecule type" value="Genomic_DNA"/>
</dbReference>
<reference evidence="9" key="1">
    <citation type="submission" date="2017-02" db="EMBL/GenBank/DDBJ databases">
        <title>Delving into the versatile metabolic prowess of the omnipresent phylum Bacteroidetes.</title>
        <authorList>
            <person name="Nobu M.K."/>
            <person name="Mei R."/>
            <person name="Narihiro T."/>
            <person name="Kuroda K."/>
            <person name="Liu W.-T."/>
        </authorList>
    </citation>
    <scope>NUCLEOTIDE SEQUENCE</scope>
    <source>
        <strain evidence="9">ADurb.Bin160</strain>
    </source>
</reference>
<dbReference type="SUPFAM" id="SSF52141">
    <property type="entry name" value="Uracil-DNA glycosylase-like"/>
    <property type="match status" value="1"/>
</dbReference>
<evidence type="ECO:0000256" key="6">
    <source>
        <dbReference type="ARBA" id="ARBA00049244"/>
    </source>
</evidence>
<keyword evidence="4 7" id="KW-0239">DNA-directed DNA polymerase</keyword>
<dbReference type="Proteomes" id="UP000485621">
    <property type="component" value="Unassembled WGS sequence"/>
</dbReference>
<evidence type="ECO:0000256" key="7">
    <source>
        <dbReference type="RuleBase" id="RU000442"/>
    </source>
</evidence>
<dbReference type="AlphaFoldDB" id="A0A1V5ZP35"/>
<protein>
    <recommendedName>
        <fullName evidence="7">DNA polymerase</fullName>
        <ecNumber evidence="7">2.7.7.7</ecNumber>
    </recommendedName>
</protein>
<dbReference type="Gene3D" id="3.40.470.10">
    <property type="entry name" value="Uracil-DNA glycosylase-like domain"/>
    <property type="match status" value="1"/>
</dbReference>
<dbReference type="Gene3D" id="1.10.287.690">
    <property type="entry name" value="Helix hairpin bin"/>
    <property type="match status" value="1"/>
</dbReference>
<dbReference type="PROSITE" id="PS00116">
    <property type="entry name" value="DNA_POLYMERASE_B"/>
    <property type="match status" value="1"/>
</dbReference>
<dbReference type="GO" id="GO:0003887">
    <property type="term" value="F:DNA-directed DNA polymerase activity"/>
    <property type="evidence" value="ECO:0007669"/>
    <property type="project" value="UniProtKB-KW"/>
</dbReference>
<dbReference type="GO" id="GO:0006261">
    <property type="term" value="P:DNA-templated DNA replication"/>
    <property type="evidence" value="ECO:0007669"/>
    <property type="project" value="TreeGrafter"/>
</dbReference>
<dbReference type="PRINTS" id="PR00106">
    <property type="entry name" value="DNAPOLB"/>
</dbReference>
<dbReference type="SMART" id="SM00486">
    <property type="entry name" value="POLBc"/>
    <property type="match status" value="1"/>
</dbReference>
<name>A0A1V5ZP35_9BACT</name>
<dbReference type="PANTHER" id="PTHR10322">
    <property type="entry name" value="DNA POLYMERASE CATALYTIC SUBUNIT"/>
    <property type="match status" value="1"/>
</dbReference>
<dbReference type="SMART" id="SM00986">
    <property type="entry name" value="UDG"/>
    <property type="match status" value="1"/>
</dbReference>
<evidence type="ECO:0000313" key="9">
    <source>
        <dbReference type="EMBL" id="OQB42003.1"/>
    </source>
</evidence>
<dbReference type="Gene3D" id="3.90.1600.10">
    <property type="entry name" value="Palm domain of DNA polymerase"/>
    <property type="match status" value="1"/>
</dbReference>
<dbReference type="InterPro" id="IPR043502">
    <property type="entry name" value="DNA/RNA_pol_sf"/>
</dbReference>
<proteinExistence type="inferred from homology"/>
<dbReference type="InterPro" id="IPR017964">
    <property type="entry name" value="DNA-dir_DNA_pol_B_CS"/>
</dbReference>
<dbReference type="InterPro" id="IPR023211">
    <property type="entry name" value="DNA_pol_palm_dom_sf"/>
</dbReference>
<dbReference type="Pfam" id="PF00136">
    <property type="entry name" value="DNA_pol_B"/>
    <property type="match status" value="1"/>
</dbReference>
<dbReference type="InterPro" id="IPR042087">
    <property type="entry name" value="DNA_pol_B_thumb"/>
</dbReference>
<dbReference type="PANTHER" id="PTHR10322:SF23">
    <property type="entry name" value="DNA POLYMERASE DELTA CATALYTIC SUBUNIT"/>
    <property type="match status" value="1"/>
</dbReference>
<feature type="domain" description="Uracil-DNA glycosylase-like" evidence="8">
    <location>
        <begin position="27"/>
        <end position="182"/>
    </location>
</feature>
<keyword evidence="3 7" id="KW-0548">Nucleotidyltransferase</keyword>
<dbReference type="InterPro" id="IPR005122">
    <property type="entry name" value="Uracil-DNA_glycosylase-like"/>
</dbReference>
<evidence type="ECO:0000256" key="1">
    <source>
        <dbReference type="ARBA" id="ARBA00005755"/>
    </source>
</evidence>
<dbReference type="SMART" id="SM00987">
    <property type="entry name" value="UreE_C"/>
    <property type="match status" value="1"/>
</dbReference>
<dbReference type="InterPro" id="IPR036397">
    <property type="entry name" value="RNaseH_sf"/>
</dbReference>
<dbReference type="Pfam" id="PF03167">
    <property type="entry name" value="UDG"/>
    <property type="match status" value="1"/>
</dbReference>
<dbReference type="InterPro" id="IPR006172">
    <property type="entry name" value="DNA-dir_DNA_pol_B"/>
</dbReference>
<sequence>MFSIKKSFADCSSCELLSAPSCIFETNSEDNLKNVEIVFVAENPGKTEIEREIPLIGKAGSLFRIYFDKYILRNNFKYLLTNCVLCATIDPISNKTMNPTDSTIERCKINCFEIIKTCNPKLIVLMGNSPLKAFGISNGGIKEKRGNIFKWNNFSVLVTYHPSYIIRNRNTKEEKDFELDLKKSAEILGFNFDNNSDIEKIENKTNNNTGKGKLSYKIPKKYYSEDYSLVDIQYINKTKEVVYIFRNKKRKKSFYKTNDNYYYYICEDKYKAEKIIPYEKLNYVIGKYSNKENLDPEITYEGDLRICTKHAIDYYLNREIDELPYELKTMFVDIEIYTGDAREFPDAVQVKYPICSITYWENGNLITFITNINNQKIDTLNGEVVIFSSEKEMLSRFIDVVRESDIDCMTGWSFIDFDLSYIYNRANKIGLDPNKMSRLNNVFVNREWDIADINGINVFDMLFLYKNFTFEKKESYKLGAISQIELGHTKLELNLDIETFSDVYEENINRFIEYNRKDVSLLVELEKKLGHIKLLTELRKICKNSFKGVHKSMGQVDSILCAYLKEKNLSFKNAAKEEFDGKIPGAYVKEPDPGIYDYFVDFDYSSLYPSIILTYNIGVNTFIRRFEDFSLGYDFIYDPKNLPEKIEVVEYPTFKNEKKIYEKEEFLNLVKSENLICTINGCFYKSHYDEKSIFSEVLELLLDSRKIYKTKMFEAKKENNEILENVYSTKQLVYKVLANAIYGVLLNKHFRFFNPHLGTSITLSGREISKTAIVCSNEYINKLKTNNFNDPFPLSKNDMFTSENLSIKTPHILASDTDSVFVCYESLIDYELEEDVIIKNIKKWNDEILNFLNNDIIKSIVKKHNTNDEFNRLTLKNELLCKRGNFMAKKRYTIFVIEQEGQKVEEIVNRGFEVRRSDYPAFTKESLNELVELVLKSKKFSIKEIHEFIEKKRKEFIIRIENGDKSIARPMTFTKPASDYKVISEHVKGMMNWNSLIYNAFFPGTRGYVFKLKGFDPFLAPPEIGKKYQKEFIEKGKSLDVIAIPYEEQKLPNYFIVDKIAILNFSWEDRYKLFLSSIIKPVSSIINF</sequence>
<evidence type="ECO:0000256" key="2">
    <source>
        <dbReference type="ARBA" id="ARBA00022679"/>
    </source>
</evidence>
<gene>
    <name evidence="9" type="primary">polB</name>
    <name evidence="9" type="ORF">BWY04_00489</name>
</gene>
<dbReference type="GO" id="GO:0000166">
    <property type="term" value="F:nucleotide binding"/>
    <property type="evidence" value="ECO:0007669"/>
    <property type="project" value="InterPro"/>
</dbReference>
<evidence type="ECO:0000256" key="4">
    <source>
        <dbReference type="ARBA" id="ARBA00022932"/>
    </source>
</evidence>
<keyword evidence="2 7" id="KW-0808">Transferase</keyword>
<evidence type="ECO:0000256" key="5">
    <source>
        <dbReference type="ARBA" id="ARBA00023125"/>
    </source>
</evidence>